<gene>
    <name evidence="1" type="ORF">MLD38_014664</name>
</gene>
<evidence type="ECO:0000313" key="1">
    <source>
        <dbReference type="EMBL" id="KAI4376963.1"/>
    </source>
</evidence>
<name>A0ACB9RDG3_9MYRT</name>
<keyword evidence="2" id="KW-1185">Reference proteome</keyword>
<reference evidence="2" key="1">
    <citation type="journal article" date="2023" name="Front. Plant Sci.">
        <title>Chromosomal-level genome assembly of Melastoma candidum provides insights into trichome evolution.</title>
        <authorList>
            <person name="Zhong Y."/>
            <person name="Wu W."/>
            <person name="Sun C."/>
            <person name="Zou P."/>
            <person name="Liu Y."/>
            <person name="Dai S."/>
            <person name="Zhou R."/>
        </authorList>
    </citation>
    <scope>NUCLEOTIDE SEQUENCE [LARGE SCALE GENOMIC DNA]</scope>
</reference>
<proteinExistence type="predicted"/>
<dbReference type="Proteomes" id="UP001057402">
    <property type="component" value="Chromosome 4"/>
</dbReference>
<accession>A0ACB9RDG3</accession>
<organism evidence="1 2">
    <name type="scientific">Melastoma candidum</name>
    <dbReference type="NCBI Taxonomy" id="119954"/>
    <lineage>
        <taxon>Eukaryota</taxon>
        <taxon>Viridiplantae</taxon>
        <taxon>Streptophyta</taxon>
        <taxon>Embryophyta</taxon>
        <taxon>Tracheophyta</taxon>
        <taxon>Spermatophyta</taxon>
        <taxon>Magnoliopsida</taxon>
        <taxon>eudicotyledons</taxon>
        <taxon>Gunneridae</taxon>
        <taxon>Pentapetalae</taxon>
        <taxon>rosids</taxon>
        <taxon>malvids</taxon>
        <taxon>Myrtales</taxon>
        <taxon>Melastomataceae</taxon>
        <taxon>Melastomatoideae</taxon>
        <taxon>Melastomateae</taxon>
        <taxon>Melastoma</taxon>
    </lineage>
</organism>
<protein>
    <submittedName>
        <fullName evidence="1">Uncharacterized protein</fullName>
    </submittedName>
</protein>
<comment type="caution">
    <text evidence="1">The sequence shown here is derived from an EMBL/GenBank/DDBJ whole genome shotgun (WGS) entry which is preliminary data.</text>
</comment>
<evidence type="ECO:0000313" key="2">
    <source>
        <dbReference type="Proteomes" id="UP001057402"/>
    </source>
</evidence>
<dbReference type="EMBL" id="CM042883">
    <property type="protein sequence ID" value="KAI4376963.1"/>
    <property type="molecule type" value="Genomic_DNA"/>
</dbReference>
<sequence length="211" mass="23990">MVRLRLPPRPAKGKLSGLDVMGECCELPSDFHDDEVGSHGKENNNHLDLRLGPTGESQHDHRTRTCNASAVGWPPVASFRKNVTSSYLSKRPADAELECLSRKEENEKDYANTSEHVFIKVYMEGYPIGRKIDLRAYDGYEKLSFAISELFRCLLADYAENDAYTPQEEHTLVYEDNEGDMILVGDVPWNMFVSTTKKLRVLRSSCVENER</sequence>